<dbReference type="InterPro" id="IPR011889">
    <property type="entry name" value="Liste_lipo_26"/>
</dbReference>
<evidence type="ECO:0000313" key="1">
    <source>
        <dbReference type="EMBL" id="MDQ0568001.1"/>
    </source>
</evidence>
<sequence>MEKKRKSKIWVAIAGLGICFSFIGALAVEVLQNKKKTDSRMIDLSKEIPEDKRLLGILYTENKEKILEHKNNLRVILGTSKSDTKIESKEVTMEFNKNNPSVTITAKSDSKVVRGSVEIKFKKPDISSRVKDEDRDLGVFNVIDEQKVVDRIIERDILNVKKFYDDLNYEKFSEKFEININQQSRIVTIKAKDDSIYYSGQIDFRYQSPEFDTIGGIVKEVNELVDTQANTVLTRFYELNQSLFSQENVQITRDQLQVVVTQNTAKITLTGNKNYQGSITINLTVKKQFDTIQNLQKDINQLVDTNSTNVLNRFFELNQQTLKPFNITKNNLKVIVENNTATVSIQNHTDYQGSITINLSVIPQFSTLRNLNRNVDQLTDNSSNTVLNRFMELNKTSFERENVQITRDQLQVVVTQNTAKITLTGNKNYQGSVEVNLTVKKQFDTIQNLQKDINQLVDTNSTNVLNRFFELNQQTLKPFNITKNNLKVIVENNTGTVSIQNHTDYQGSITINLSVIPQFSTLSGLKTNVDQLTDNSSNTVLNRFMELNKTLFAQENVQITRDQLQVVVTQNTAKITLTGNKNYQGSITINLTVKKQFDTIQNLQKDINQLVDTNSQTVLNRFFELNQQTLKPFNITKNNLKVIVSNNTATVSIQNHTDYQGSITINLSVIPQFSTLRNLNRNVDQLTDNSSNTVLDRFIQLNQTLFAQENVKITRDQLQVQVNDNTAKITLIGNKNYQGSITINLTVKKQFDTIQNLQKDINQLVDTNSSTVLNRFFELNQQILKPFNITKNNLKVVVSNNTATVSIQNHTDYQGSITINLSVIPQFSTLRNLNRNVDQLTDNSSNTVLNRFMELNKTLFAQENVQITRDQLQVVVTQNTAKITLTGNKNYQGSVEVNLTVKKQFDTIRNLNTNINQLINEEPSTVLNRFYELNEQVLKPLNITKNKLKLEVNINNTTIRTTITVINHANYQGSVQVNLSVIPQFSTLRNLNRNVDQLTNNSVDTVLDRFIQLNQTLFAQENVKITRDQLQVEVSGNTAKITLTGNKNYQGSITINLTVKNQFSSISGIVKEVNNLKNNDQQSVLNRFILLNSTRLNLHKITRSQLKVVVNDNVATITVINHPSYQGSIQVNLKSWLKVTKSYLGVLDNDGRESISSSVLRALNIQNNWNFSLNDLNIDVNGKDARIRGKAGKNKYFIGEINVEFGLTNLYDRDGGFIVSYYDLERIGFFKNIEGEWQIMNIEPVTGVPEVLPSFITSLKDAFKTNSTNYFTYKGVEKWNTSKVTDMSGMFENARGFNIDISNWDTSNVTNMSRMFQGAERFNQNINSWDTSNVTDMSRMFERAKEFDRPLNSWDTSKVTNMSRMFAFAENFDHYIGDWDVSKVRDMSFMFYSATKYARYIGRWNLSSIQNFVSFGTGSQYAKTTFFRLFHIIPTILYNHLNISFYKQPIPE</sequence>
<keyword evidence="2" id="KW-1185">Reference proteome</keyword>
<proteinExistence type="predicted"/>
<organism evidence="1 2">
    <name type="scientific">Mycoplasma yeatsii</name>
    <dbReference type="NCBI Taxonomy" id="51365"/>
    <lineage>
        <taxon>Bacteria</taxon>
        <taxon>Bacillati</taxon>
        <taxon>Mycoplasmatota</taxon>
        <taxon>Mollicutes</taxon>
        <taxon>Mycoplasmataceae</taxon>
        <taxon>Mycoplasma</taxon>
    </lineage>
</organism>
<dbReference type="Proteomes" id="UP001236620">
    <property type="component" value="Unassembled WGS sequence"/>
</dbReference>
<gene>
    <name evidence="1" type="ORF">J2Z63_000649</name>
</gene>
<accession>A0ABU0NEY9</accession>
<dbReference type="Pfam" id="PF03382">
    <property type="entry name" value="DUF285"/>
    <property type="match status" value="1"/>
</dbReference>
<dbReference type="EMBL" id="JAUSWP010000006">
    <property type="protein sequence ID" value="MDQ0568001.1"/>
    <property type="molecule type" value="Genomic_DNA"/>
</dbReference>
<name>A0ABU0NEY9_9MOLU</name>
<protein>
    <submittedName>
        <fullName evidence="1">Surface protein</fullName>
    </submittedName>
</protein>
<reference evidence="1" key="1">
    <citation type="submission" date="2023-07" db="EMBL/GenBank/DDBJ databases">
        <title>Genomic Encyclopedia of Type Strains, Phase IV (KMG-IV): sequencing the most valuable type-strain genomes for metagenomic binning, comparative biology and taxonomic classification.</title>
        <authorList>
            <person name="Goeker M."/>
        </authorList>
    </citation>
    <scope>NUCLEOTIDE SEQUENCE [LARGE SCALE GENOMIC DNA]</scope>
    <source>
        <strain evidence="1">DSM 22019</strain>
    </source>
</reference>
<dbReference type="RefSeq" id="WP_307445250.1">
    <property type="nucleotide sequence ID" value="NZ_JAUSWP010000006.1"/>
</dbReference>
<dbReference type="InterPro" id="IPR005046">
    <property type="entry name" value="DUF285"/>
</dbReference>
<evidence type="ECO:0000313" key="2">
    <source>
        <dbReference type="Proteomes" id="UP001236620"/>
    </source>
</evidence>
<comment type="caution">
    <text evidence="1">The sequence shown here is derived from an EMBL/GenBank/DDBJ whole genome shotgun (WGS) entry which is preliminary data.</text>
</comment>
<dbReference type="NCBIfam" id="TIGR02167">
    <property type="entry name" value="Liste_lipo_26"/>
    <property type="match status" value="4"/>
</dbReference>